<sequence>MEKCQLSSIYQFTCLNDFLLSLETEIISFSFTFLLFSIPIRVGRREDNGEDRSLFYSNLLYDVNGQF</sequence>
<dbReference type="Proteomes" id="UP000005239">
    <property type="component" value="Unassembled WGS sequence"/>
</dbReference>
<name>A0A2A6CB23_PRIPA</name>
<organism evidence="1 2">
    <name type="scientific">Pristionchus pacificus</name>
    <name type="common">Parasitic nematode worm</name>
    <dbReference type="NCBI Taxonomy" id="54126"/>
    <lineage>
        <taxon>Eukaryota</taxon>
        <taxon>Metazoa</taxon>
        <taxon>Ecdysozoa</taxon>
        <taxon>Nematoda</taxon>
        <taxon>Chromadorea</taxon>
        <taxon>Rhabditida</taxon>
        <taxon>Rhabditina</taxon>
        <taxon>Diplogasteromorpha</taxon>
        <taxon>Diplogasteroidea</taxon>
        <taxon>Neodiplogasteridae</taxon>
        <taxon>Pristionchus</taxon>
    </lineage>
</organism>
<accession>A0A2A6CB23</accession>
<keyword evidence="2" id="KW-1185">Reference proteome</keyword>
<gene>
    <name evidence="1" type="primary">WBGene00276939</name>
</gene>
<reference evidence="1" key="2">
    <citation type="submission" date="2022-06" db="UniProtKB">
        <authorList>
            <consortium name="EnsemblMetazoa"/>
        </authorList>
    </citation>
    <scope>IDENTIFICATION</scope>
    <source>
        <strain evidence="1">PS312</strain>
    </source>
</reference>
<evidence type="ECO:0000313" key="2">
    <source>
        <dbReference type="Proteomes" id="UP000005239"/>
    </source>
</evidence>
<evidence type="ECO:0000313" key="1">
    <source>
        <dbReference type="EnsemblMetazoa" id="PPA38570.1"/>
    </source>
</evidence>
<reference evidence="2" key="1">
    <citation type="journal article" date="2008" name="Nat. Genet.">
        <title>The Pristionchus pacificus genome provides a unique perspective on nematode lifestyle and parasitism.</title>
        <authorList>
            <person name="Dieterich C."/>
            <person name="Clifton S.W."/>
            <person name="Schuster L.N."/>
            <person name="Chinwalla A."/>
            <person name="Delehaunty K."/>
            <person name="Dinkelacker I."/>
            <person name="Fulton L."/>
            <person name="Fulton R."/>
            <person name="Godfrey J."/>
            <person name="Minx P."/>
            <person name="Mitreva M."/>
            <person name="Roeseler W."/>
            <person name="Tian H."/>
            <person name="Witte H."/>
            <person name="Yang S.P."/>
            <person name="Wilson R.K."/>
            <person name="Sommer R.J."/>
        </authorList>
    </citation>
    <scope>NUCLEOTIDE SEQUENCE [LARGE SCALE GENOMIC DNA]</scope>
    <source>
        <strain evidence="2">PS312</strain>
    </source>
</reference>
<dbReference type="EnsemblMetazoa" id="PPA38570.1">
    <property type="protein sequence ID" value="PPA38570.1"/>
    <property type="gene ID" value="WBGene00276939"/>
</dbReference>
<accession>A0A8R1URH2</accession>
<dbReference type="AlphaFoldDB" id="A0A2A6CB23"/>
<protein>
    <submittedName>
        <fullName evidence="1">Uncharacterized protein</fullName>
    </submittedName>
</protein>
<proteinExistence type="predicted"/>